<name>A0A7I8LJN0_SPIIN</name>
<dbReference type="EMBL" id="LR743604">
    <property type="protein sequence ID" value="CAA2633670.1"/>
    <property type="molecule type" value="Genomic_DNA"/>
</dbReference>
<evidence type="ECO:0000256" key="1">
    <source>
        <dbReference type="SAM" id="SignalP"/>
    </source>
</evidence>
<keyword evidence="4" id="KW-1185">Reference proteome</keyword>
<gene>
    <name evidence="2" type="ORF">SI7747_17019159</name>
    <name evidence="3" type="ORF">SI8410_17020648</name>
</gene>
<dbReference type="AlphaFoldDB" id="A0A7I8LJN0"/>
<feature type="signal peptide" evidence="1">
    <location>
        <begin position="1"/>
        <end position="20"/>
    </location>
</feature>
<reference evidence="3" key="1">
    <citation type="submission" date="2020-02" db="EMBL/GenBank/DDBJ databases">
        <authorList>
            <person name="Scholz U."/>
            <person name="Mascher M."/>
            <person name="Fiebig A."/>
        </authorList>
    </citation>
    <scope>NUCLEOTIDE SEQUENCE</scope>
</reference>
<protein>
    <submittedName>
        <fullName evidence="3">Uncharacterized protein</fullName>
    </submittedName>
</protein>
<feature type="chain" id="PRO_5045020074" evidence="1">
    <location>
        <begin position="21"/>
        <end position="41"/>
    </location>
</feature>
<accession>A0A7I8LJN0</accession>
<proteinExistence type="predicted"/>
<organism evidence="3 4">
    <name type="scientific">Spirodela intermedia</name>
    <name type="common">Intermediate duckweed</name>
    <dbReference type="NCBI Taxonomy" id="51605"/>
    <lineage>
        <taxon>Eukaryota</taxon>
        <taxon>Viridiplantae</taxon>
        <taxon>Streptophyta</taxon>
        <taxon>Embryophyta</taxon>
        <taxon>Tracheophyta</taxon>
        <taxon>Spermatophyta</taxon>
        <taxon>Magnoliopsida</taxon>
        <taxon>Liliopsida</taxon>
        <taxon>Araceae</taxon>
        <taxon>Lemnoideae</taxon>
        <taxon>Spirodela</taxon>
    </lineage>
</organism>
<sequence length="41" mass="4337">MCTLAPRPSMVLWLFTSSSSFSLMIMSPAKTIHSGSSCTAA</sequence>
<keyword evidence="1" id="KW-0732">Signal</keyword>
<evidence type="ECO:0000313" key="2">
    <source>
        <dbReference type="EMBL" id="CAA2633670.1"/>
    </source>
</evidence>
<evidence type="ECO:0000313" key="4">
    <source>
        <dbReference type="Proteomes" id="UP000663760"/>
    </source>
</evidence>
<evidence type="ECO:0000313" key="3">
    <source>
        <dbReference type="EMBL" id="CAA7409970.1"/>
    </source>
</evidence>
<dbReference type="EMBL" id="LR746280">
    <property type="protein sequence ID" value="CAA7409970.1"/>
    <property type="molecule type" value="Genomic_DNA"/>
</dbReference>
<dbReference type="Proteomes" id="UP000663760">
    <property type="component" value="Chromosome 17"/>
</dbReference>